<keyword evidence="1" id="KW-0732">Signal</keyword>
<feature type="non-terminal residue" evidence="2">
    <location>
        <position position="135"/>
    </location>
</feature>
<gene>
    <name evidence="2" type="ORF">FKW44_019679</name>
</gene>
<accession>A0A7T8GW67</accession>
<dbReference type="Proteomes" id="UP000595437">
    <property type="component" value="Chromosome 14"/>
</dbReference>
<proteinExistence type="predicted"/>
<protein>
    <recommendedName>
        <fullName evidence="4">Chitin-binding type-4 domain-containing protein</fullName>
    </recommendedName>
</protein>
<dbReference type="OrthoDB" id="64893at2759"/>
<keyword evidence="3" id="KW-1185">Reference proteome</keyword>
<evidence type="ECO:0000256" key="1">
    <source>
        <dbReference type="SAM" id="SignalP"/>
    </source>
</evidence>
<name>A0A7T8GW67_CALRO</name>
<feature type="chain" id="PRO_5031453772" description="Chitin-binding type-4 domain-containing protein" evidence="1">
    <location>
        <begin position="23"/>
        <end position="135"/>
    </location>
</feature>
<organism evidence="2 3">
    <name type="scientific">Caligus rogercresseyi</name>
    <name type="common">Sea louse</name>
    <dbReference type="NCBI Taxonomy" id="217165"/>
    <lineage>
        <taxon>Eukaryota</taxon>
        <taxon>Metazoa</taxon>
        <taxon>Ecdysozoa</taxon>
        <taxon>Arthropoda</taxon>
        <taxon>Crustacea</taxon>
        <taxon>Multicrustacea</taxon>
        <taxon>Hexanauplia</taxon>
        <taxon>Copepoda</taxon>
        <taxon>Siphonostomatoida</taxon>
        <taxon>Caligidae</taxon>
        <taxon>Caligus</taxon>
    </lineage>
</organism>
<sequence>MRSRARVLFGFALGIASMWRHGFKNPRDYNDNEGFCGGLAKMIQLGGCGICGDAIDIDQPRPHETGGRYGNGIIVRAYNAGSIIDVTAQITANHRGYFTFRICPMNDAKVYPEMTDTYVLPDRKTRDYNIKLQLP</sequence>
<feature type="signal peptide" evidence="1">
    <location>
        <begin position="1"/>
        <end position="22"/>
    </location>
</feature>
<evidence type="ECO:0000313" key="2">
    <source>
        <dbReference type="EMBL" id="QQP38954.1"/>
    </source>
</evidence>
<dbReference type="EMBL" id="CP045903">
    <property type="protein sequence ID" value="QQP38954.1"/>
    <property type="molecule type" value="Genomic_DNA"/>
</dbReference>
<evidence type="ECO:0008006" key="4">
    <source>
        <dbReference type="Google" id="ProtNLM"/>
    </source>
</evidence>
<reference evidence="3" key="1">
    <citation type="submission" date="2021-01" db="EMBL/GenBank/DDBJ databases">
        <title>Caligus Genome Assembly.</title>
        <authorList>
            <person name="Gallardo-Escarate C."/>
        </authorList>
    </citation>
    <scope>NUCLEOTIDE SEQUENCE [LARGE SCALE GENOMIC DNA]</scope>
</reference>
<evidence type="ECO:0000313" key="3">
    <source>
        <dbReference type="Proteomes" id="UP000595437"/>
    </source>
</evidence>
<dbReference type="AlphaFoldDB" id="A0A7T8GW67"/>